<accession>A0A2H0VZU7</accession>
<sequence length="73" mass="8387">MVKLKSKQSNDQLLKAMLGLIKKRPGIRPREMHTILGLEHSAHLRNTLIKRGLVKKQRKGAAVHYYPFKTGKK</sequence>
<dbReference type="AlphaFoldDB" id="A0A2H0VZU7"/>
<name>A0A2H0VZU7_9BACT</name>
<dbReference type="InterPro" id="IPR036388">
    <property type="entry name" value="WH-like_DNA-bd_sf"/>
</dbReference>
<evidence type="ECO:0000313" key="1">
    <source>
        <dbReference type="EMBL" id="PIS04607.1"/>
    </source>
</evidence>
<proteinExistence type="predicted"/>
<organism evidence="1 2">
    <name type="scientific">Candidatus Buchananbacteria bacterium CG10_big_fil_rev_8_21_14_0_10_42_9</name>
    <dbReference type="NCBI Taxonomy" id="1974526"/>
    <lineage>
        <taxon>Bacteria</taxon>
        <taxon>Candidatus Buchananiibacteriota</taxon>
    </lineage>
</organism>
<dbReference type="Proteomes" id="UP000230935">
    <property type="component" value="Unassembled WGS sequence"/>
</dbReference>
<reference evidence="2" key="1">
    <citation type="submission" date="2017-09" db="EMBL/GenBank/DDBJ databases">
        <title>Depth-based differentiation of microbial function through sediment-hosted aquifers and enrichment of novel symbionts in the deep terrestrial subsurface.</title>
        <authorList>
            <person name="Probst A.J."/>
            <person name="Ladd B."/>
            <person name="Jarett J.K."/>
            <person name="Geller-Mcgrath D.E."/>
            <person name="Sieber C.M.K."/>
            <person name="Emerson J.B."/>
            <person name="Anantharaman K."/>
            <person name="Thomas B.C."/>
            <person name="Malmstrom R."/>
            <person name="Stieglmeier M."/>
            <person name="Klingl A."/>
            <person name="Woyke T."/>
            <person name="Ryan C.M."/>
            <person name="Banfield J.F."/>
        </authorList>
    </citation>
    <scope>NUCLEOTIDE SEQUENCE [LARGE SCALE GENOMIC DNA]</scope>
</reference>
<evidence type="ECO:0008006" key="3">
    <source>
        <dbReference type="Google" id="ProtNLM"/>
    </source>
</evidence>
<dbReference type="Gene3D" id="1.10.10.10">
    <property type="entry name" value="Winged helix-like DNA-binding domain superfamily/Winged helix DNA-binding domain"/>
    <property type="match status" value="1"/>
</dbReference>
<protein>
    <recommendedName>
        <fullName evidence="3">Transcriptional regulator</fullName>
    </recommendedName>
</protein>
<dbReference type="EMBL" id="PEZZ01000047">
    <property type="protein sequence ID" value="PIS04607.1"/>
    <property type="molecule type" value="Genomic_DNA"/>
</dbReference>
<gene>
    <name evidence="1" type="ORF">COT81_05580</name>
</gene>
<comment type="caution">
    <text evidence="1">The sequence shown here is derived from an EMBL/GenBank/DDBJ whole genome shotgun (WGS) entry which is preliminary data.</text>
</comment>
<evidence type="ECO:0000313" key="2">
    <source>
        <dbReference type="Proteomes" id="UP000230935"/>
    </source>
</evidence>